<evidence type="ECO:0000256" key="1">
    <source>
        <dbReference type="SAM" id="Phobius"/>
    </source>
</evidence>
<dbReference type="RefSeq" id="WP_078712422.1">
    <property type="nucleotide sequence ID" value="NZ_FUWY01000006.1"/>
</dbReference>
<feature type="transmembrane region" description="Helical" evidence="1">
    <location>
        <begin position="211"/>
        <end position="231"/>
    </location>
</feature>
<dbReference type="GO" id="GO:0080120">
    <property type="term" value="P:CAAX-box protein maturation"/>
    <property type="evidence" value="ECO:0007669"/>
    <property type="project" value="UniProtKB-ARBA"/>
</dbReference>
<accession>A0A1T4PIZ1</accession>
<organism evidence="3 4">
    <name type="scientific">Anaerorhabdus furcosa</name>
    <dbReference type="NCBI Taxonomy" id="118967"/>
    <lineage>
        <taxon>Bacteria</taxon>
        <taxon>Bacillati</taxon>
        <taxon>Bacillota</taxon>
        <taxon>Erysipelotrichia</taxon>
        <taxon>Erysipelotrichales</taxon>
        <taxon>Erysipelotrichaceae</taxon>
        <taxon>Anaerorhabdus</taxon>
    </lineage>
</organism>
<feature type="transmembrane region" description="Helical" evidence="1">
    <location>
        <begin position="161"/>
        <end position="191"/>
    </location>
</feature>
<dbReference type="GO" id="GO:0004175">
    <property type="term" value="F:endopeptidase activity"/>
    <property type="evidence" value="ECO:0007669"/>
    <property type="project" value="UniProtKB-ARBA"/>
</dbReference>
<dbReference type="InterPro" id="IPR003675">
    <property type="entry name" value="Rce1/LyrA-like_dom"/>
</dbReference>
<keyword evidence="1" id="KW-0472">Membrane</keyword>
<keyword evidence="4" id="KW-1185">Reference proteome</keyword>
<feature type="transmembrane region" description="Helical" evidence="1">
    <location>
        <begin position="45"/>
        <end position="68"/>
    </location>
</feature>
<name>A0A1T4PIZ1_9FIRM</name>
<evidence type="ECO:0000313" key="3">
    <source>
        <dbReference type="EMBL" id="SJZ90828.1"/>
    </source>
</evidence>
<dbReference type="AlphaFoldDB" id="A0A1T4PIZ1"/>
<dbReference type="OrthoDB" id="158986at2"/>
<dbReference type="PANTHER" id="PTHR36435">
    <property type="entry name" value="SLR1288 PROTEIN"/>
    <property type="match status" value="1"/>
</dbReference>
<dbReference type="Pfam" id="PF02517">
    <property type="entry name" value="Rce1-like"/>
    <property type="match status" value="1"/>
</dbReference>
<proteinExistence type="predicted"/>
<keyword evidence="1" id="KW-1133">Transmembrane helix</keyword>
<dbReference type="STRING" id="118967.SAMN02745191_2024"/>
<evidence type="ECO:0000313" key="4">
    <source>
        <dbReference type="Proteomes" id="UP000243297"/>
    </source>
</evidence>
<keyword evidence="1" id="KW-0812">Transmembrane</keyword>
<feature type="transmembrane region" description="Helical" evidence="1">
    <location>
        <begin position="127"/>
        <end position="149"/>
    </location>
</feature>
<evidence type="ECO:0000259" key="2">
    <source>
        <dbReference type="Pfam" id="PF02517"/>
    </source>
</evidence>
<feature type="transmembrane region" description="Helical" evidence="1">
    <location>
        <begin position="12"/>
        <end position="39"/>
    </location>
</feature>
<dbReference type="InterPro" id="IPR052710">
    <property type="entry name" value="CAAX_protease"/>
</dbReference>
<dbReference type="Proteomes" id="UP000243297">
    <property type="component" value="Unassembled WGS sequence"/>
</dbReference>
<feature type="domain" description="CAAX prenyl protease 2/Lysostaphin resistance protein A-like" evidence="2">
    <location>
        <begin position="125"/>
        <end position="223"/>
    </location>
</feature>
<gene>
    <name evidence="3" type="ORF">SAMN02745191_2024</name>
</gene>
<dbReference type="PANTHER" id="PTHR36435:SF1">
    <property type="entry name" value="CAAX AMINO TERMINAL PROTEASE FAMILY PROTEIN"/>
    <property type="match status" value="1"/>
</dbReference>
<dbReference type="EMBL" id="FUWY01000006">
    <property type="protein sequence ID" value="SJZ90828.1"/>
    <property type="molecule type" value="Genomic_DNA"/>
</dbReference>
<reference evidence="4" key="1">
    <citation type="submission" date="2017-02" db="EMBL/GenBank/DDBJ databases">
        <authorList>
            <person name="Varghese N."/>
            <person name="Submissions S."/>
        </authorList>
    </citation>
    <scope>NUCLEOTIDE SEQUENCE [LARGE SCALE GENOMIC DNA]</scope>
    <source>
        <strain evidence="4">ATCC 25662</strain>
    </source>
</reference>
<sequence>MFEIKNKNKIIVLIQYLIGYLVVYPILLGFLASFAYKIIGVDISYGIQLVFYVAFLLYFCYLCKPLLLEMKVSLKERFGSILKITGKNVLYSYLLNYVINMFLLYFTSQTSSANQVNIESQLSSTPLLIVFVAVIFAPFVEEFVFRGVIYKHIEERKGFWIAALVSSFLFGGMHVFFSIFSLNFVDLLFAFPYMVQGFMIAKNYRDTRSFAGAWMFHFINNFVAVAVLLLLG</sequence>
<protein>
    <recommendedName>
        <fullName evidence="2">CAAX prenyl protease 2/Lysostaphin resistance protein A-like domain-containing protein</fullName>
    </recommendedName>
</protein>
<feature type="transmembrane region" description="Helical" evidence="1">
    <location>
        <begin position="89"/>
        <end position="107"/>
    </location>
</feature>